<evidence type="ECO:0000259" key="9">
    <source>
        <dbReference type="PROSITE" id="PS50156"/>
    </source>
</evidence>
<evidence type="ECO:0000256" key="3">
    <source>
        <dbReference type="ARBA" id="ARBA00022574"/>
    </source>
</evidence>
<dbReference type="AlphaFoldDB" id="A0A4P9WI19"/>
<keyword evidence="5" id="KW-0256">Endoplasmic reticulum</keyword>
<dbReference type="Proteomes" id="UP000269721">
    <property type="component" value="Unassembled WGS sequence"/>
</dbReference>
<feature type="non-terminal residue" evidence="10">
    <location>
        <position position="373"/>
    </location>
</feature>
<evidence type="ECO:0000256" key="1">
    <source>
        <dbReference type="ARBA" id="ARBA00004240"/>
    </source>
</evidence>
<keyword evidence="7 8" id="KW-0472">Membrane</keyword>
<dbReference type="PANTHER" id="PTHR46378:SF1">
    <property type="entry name" value="STEROL REGULATORY ELEMENT-BINDING PROTEIN CLEAVAGE-ACTIVATING PROTEIN"/>
    <property type="match status" value="1"/>
</dbReference>
<dbReference type="GO" id="GO:0005789">
    <property type="term" value="C:endoplasmic reticulum membrane"/>
    <property type="evidence" value="ECO:0007669"/>
    <property type="project" value="InterPro"/>
</dbReference>
<dbReference type="InterPro" id="IPR053956">
    <property type="entry name" value="NPC1_MLD"/>
</dbReference>
<feature type="domain" description="SSD" evidence="9">
    <location>
        <begin position="274"/>
        <end position="373"/>
    </location>
</feature>
<feature type="transmembrane region" description="Helical" evidence="8">
    <location>
        <begin position="270"/>
        <end position="291"/>
    </location>
</feature>
<dbReference type="InterPro" id="IPR053958">
    <property type="entry name" value="HMGCR/SNAP/NPC1-like_SSD"/>
</dbReference>
<reference evidence="11" key="1">
    <citation type="journal article" date="2018" name="Nat. Microbiol.">
        <title>Leveraging single-cell genomics to expand the fungal tree of life.</title>
        <authorList>
            <person name="Ahrendt S.R."/>
            <person name="Quandt C.A."/>
            <person name="Ciobanu D."/>
            <person name="Clum A."/>
            <person name="Salamov A."/>
            <person name="Andreopoulos B."/>
            <person name="Cheng J.F."/>
            <person name="Woyke T."/>
            <person name="Pelin A."/>
            <person name="Henrissat B."/>
            <person name="Reynolds N.K."/>
            <person name="Benny G.L."/>
            <person name="Smith M.E."/>
            <person name="James T.Y."/>
            <person name="Grigoriev I.V."/>
        </authorList>
    </citation>
    <scope>NUCLEOTIDE SEQUENCE [LARGE SCALE GENOMIC DNA]</scope>
</reference>
<dbReference type="EMBL" id="KZ994615">
    <property type="protein sequence ID" value="RKO92491.1"/>
    <property type="molecule type" value="Genomic_DNA"/>
</dbReference>
<dbReference type="GO" id="GO:0045540">
    <property type="term" value="P:regulation of cholesterol biosynthetic process"/>
    <property type="evidence" value="ECO:0007669"/>
    <property type="project" value="TreeGrafter"/>
</dbReference>
<dbReference type="GO" id="GO:0032933">
    <property type="term" value="P:SREBP signaling pathway"/>
    <property type="evidence" value="ECO:0007669"/>
    <property type="project" value="InterPro"/>
</dbReference>
<protein>
    <submittedName>
        <fullName evidence="10">Sterol-sensing domain of SREBP cleavage-activation-domain-containing protein</fullName>
    </submittedName>
</protein>
<feature type="transmembrane region" description="Helical" evidence="8">
    <location>
        <begin position="303"/>
        <end position="329"/>
    </location>
</feature>
<keyword evidence="3" id="KW-0853">WD repeat</keyword>
<dbReference type="SUPFAM" id="SSF82866">
    <property type="entry name" value="Multidrug efflux transporter AcrB transmembrane domain"/>
    <property type="match status" value="1"/>
</dbReference>
<dbReference type="Pfam" id="PF12349">
    <property type="entry name" value="Sterol-sensing"/>
    <property type="match status" value="1"/>
</dbReference>
<dbReference type="PANTHER" id="PTHR46378">
    <property type="entry name" value="STEROL REGULATORY ELEMENT-BINDING PROTEIN CLEAVAGE-ACTIVATING PROTEIN"/>
    <property type="match status" value="1"/>
</dbReference>
<evidence type="ECO:0000256" key="2">
    <source>
        <dbReference type="ARBA" id="ARBA00004394"/>
    </source>
</evidence>
<dbReference type="GO" id="GO:0000139">
    <property type="term" value="C:Golgi membrane"/>
    <property type="evidence" value="ECO:0007669"/>
    <property type="project" value="UniProtKB-SubCell"/>
</dbReference>
<evidence type="ECO:0000256" key="5">
    <source>
        <dbReference type="ARBA" id="ARBA00022824"/>
    </source>
</evidence>
<dbReference type="OrthoDB" id="6510177at2759"/>
<evidence type="ECO:0000256" key="7">
    <source>
        <dbReference type="ARBA" id="ARBA00023136"/>
    </source>
</evidence>
<keyword evidence="11" id="KW-1185">Reference proteome</keyword>
<feature type="transmembrane region" description="Helical" evidence="8">
    <location>
        <begin position="341"/>
        <end position="363"/>
    </location>
</feature>
<accession>A0A4P9WI19</accession>
<keyword evidence="8" id="KW-1133">Transmembrane helix</keyword>
<dbReference type="Pfam" id="PF22314">
    <property type="entry name" value="NPC1_MLD"/>
    <property type="match status" value="1"/>
</dbReference>
<evidence type="ECO:0000256" key="4">
    <source>
        <dbReference type="ARBA" id="ARBA00022737"/>
    </source>
</evidence>
<evidence type="ECO:0000313" key="11">
    <source>
        <dbReference type="Proteomes" id="UP000269721"/>
    </source>
</evidence>
<keyword evidence="4" id="KW-0677">Repeat</keyword>
<name>A0A4P9WI19_9FUNG</name>
<dbReference type="InterPro" id="IPR000731">
    <property type="entry name" value="SSD"/>
</dbReference>
<dbReference type="GO" id="GO:0032936">
    <property type="term" value="C:SREBP-SCAP complex"/>
    <property type="evidence" value="ECO:0007669"/>
    <property type="project" value="TreeGrafter"/>
</dbReference>
<keyword evidence="6" id="KW-0333">Golgi apparatus</keyword>
<evidence type="ECO:0000256" key="8">
    <source>
        <dbReference type="SAM" id="Phobius"/>
    </source>
</evidence>
<keyword evidence="8" id="KW-0812">Transmembrane</keyword>
<sequence>MFFLAAPAVRDLTAAFTADHAYSPVQFWESPSSRAPLREEIFVERFGTEPFLRLEQVVLNASDTARSVAGGGPGALERDLLDHALDLQNRIAASTVEVGDGERLALRDICHQPFSDGRCLMHSPLEFWGAGGGDPRARFQNDSDPIATLSNPAARSSFGIPMPLHSVLGGVVEKPSDSPAYVVASAESIVITYFLLERRADGLPFSIPVVEIWDRIWAEAVSGRGSHRVGAESGAVVSQGSALKDWTEVSWRGDGEAKHLYYEFGKTRTLFTGEFVVLSVSYLIVFLYISLVMGRVDLVKSKFALGFGAVFTVFASLVMSVGLCSMLGVTTSLVPWEVLPFLVIAVGVENIFVLTKAVVMTSLDLPVKERVGL</sequence>
<proteinExistence type="predicted"/>
<dbReference type="InterPro" id="IPR030225">
    <property type="entry name" value="SCAP"/>
</dbReference>
<dbReference type="PROSITE" id="PS50156">
    <property type="entry name" value="SSD"/>
    <property type="match status" value="1"/>
</dbReference>
<organism evidence="10 11">
    <name type="scientific">Blyttiomyces helicus</name>
    <dbReference type="NCBI Taxonomy" id="388810"/>
    <lineage>
        <taxon>Eukaryota</taxon>
        <taxon>Fungi</taxon>
        <taxon>Fungi incertae sedis</taxon>
        <taxon>Chytridiomycota</taxon>
        <taxon>Chytridiomycota incertae sedis</taxon>
        <taxon>Chytridiomycetes</taxon>
        <taxon>Chytridiomycetes incertae sedis</taxon>
        <taxon>Blyttiomyces</taxon>
    </lineage>
</organism>
<gene>
    <name evidence="10" type="ORF">BDK51DRAFT_28212</name>
</gene>
<evidence type="ECO:0000313" key="10">
    <source>
        <dbReference type="EMBL" id="RKO92491.1"/>
    </source>
</evidence>
<comment type="subcellular location">
    <subcellularLocation>
        <location evidence="1">Endoplasmic reticulum</location>
    </subcellularLocation>
    <subcellularLocation>
        <location evidence="2">Golgi apparatus membrane</location>
    </subcellularLocation>
</comment>
<evidence type="ECO:0000256" key="6">
    <source>
        <dbReference type="ARBA" id="ARBA00023034"/>
    </source>
</evidence>
<dbReference type="GO" id="GO:0032934">
    <property type="term" value="F:sterol binding"/>
    <property type="evidence" value="ECO:0007669"/>
    <property type="project" value="InterPro"/>
</dbReference>